<dbReference type="GO" id="GO:0005524">
    <property type="term" value="F:ATP binding"/>
    <property type="evidence" value="ECO:0007669"/>
    <property type="project" value="UniProtKB-KW"/>
</dbReference>
<evidence type="ECO:0000256" key="4">
    <source>
        <dbReference type="ARBA" id="ARBA00022840"/>
    </source>
</evidence>
<evidence type="ECO:0000256" key="1">
    <source>
        <dbReference type="ARBA" id="ARBA00022741"/>
    </source>
</evidence>
<evidence type="ECO:0000259" key="6">
    <source>
        <dbReference type="PROSITE" id="PS51194"/>
    </source>
</evidence>
<evidence type="ECO:0000313" key="7">
    <source>
        <dbReference type="EMBL" id="OQV11594.1"/>
    </source>
</evidence>
<dbReference type="PANTHER" id="PTHR47959:SF1">
    <property type="entry name" value="ATP-DEPENDENT RNA HELICASE DBPA"/>
    <property type="match status" value="1"/>
</dbReference>
<dbReference type="EMBL" id="MTYJ01000166">
    <property type="protein sequence ID" value="OQV11594.1"/>
    <property type="molecule type" value="Genomic_DNA"/>
</dbReference>
<dbReference type="PANTHER" id="PTHR47959">
    <property type="entry name" value="ATP-DEPENDENT RNA HELICASE RHLE-RELATED"/>
    <property type="match status" value="1"/>
</dbReference>
<feature type="domain" description="Helicase C-terminal" evidence="6">
    <location>
        <begin position="139"/>
        <end position="287"/>
    </location>
</feature>
<dbReference type="SUPFAM" id="SSF52540">
    <property type="entry name" value="P-loop containing nucleoside triphosphate hydrolases"/>
    <property type="match status" value="1"/>
</dbReference>
<dbReference type="Gene3D" id="3.40.50.300">
    <property type="entry name" value="P-loop containing nucleotide triphosphate hydrolases"/>
    <property type="match status" value="2"/>
</dbReference>
<reference evidence="8" key="1">
    <citation type="submission" date="2017-01" db="EMBL/GenBank/DDBJ databases">
        <title>Comparative genomics of anhydrobiosis in the tardigrade Hypsibius dujardini.</title>
        <authorList>
            <person name="Yoshida Y."/>
            <person name="Koutsovoulos G."/>
            <person name="Laetsch D."/>
            <person name="Stevens L."/>
            <person name="Kumar S."/>
            <person name="Horikawa D."/>
            <person name="Ishino K."/>
            <person name="Komine S."/>
            <person name="Tomita M."/>
            <person name="Blaxter M."/>
            <person name="Arakawa K."/>
        </authorList>
    </citation>
    <scope>NUCLEOTIDE SEQUENCE [LARGE SCALE GENOMIC DNA]</scope>
    <source>
        <strain evidence="8">Z151</strain>
    </source>
</reference>
<dbReference type="CDD" id="cd18787">
    <property type="entry name" value="SF2_C_DEAD"/>
    <property type="match status" value="1"/>
</dbReference>
<dbReference type="Pfam" id="PF00271">
    <property type="entry name" value="Helicase_C"/>
    <property type="match status" value="1"/>
</dbReference>
<dbReference type="PROSITE" id="PS51192">
    <property type="entry name" value="HELICASE_ATP_BIND_1"/>
    <property type="match status" value="1"/>
</dbReference>
<organism evidence="7 8">
    <name type="scientific">Hypsibius exemplaris</name>
    <name type="common">Freshwater tardigrade</name>
    <dbReference type="NCBI Taxonomy" id="2072580"/>
    <lineage>
        <taxon>Eukaryota</taxon>
        <taxon>Metazoa</taxon>
        <taxon>Ecdysozoa</taxon>
        <taxon>Tardigrada</taxon>
        <taxon>Eutardigrada</taxon>
        <taxon>Parachela</taxon>
        <taxon>Hypsibioidea</taxon>
        <taxon>Hypsibiidae</taxon>
        <taxon>Hypsibius</taxon>
    </lineage>
</organism>
<keyword evidence="4" id="KW-0067">ATP-binding</keyword>
<sequence>MLECQQDAVPGFEKLELQQQVRDVLNDIELKNQAIPMILQGDNVICAAETGSGKTLANLVPLLDKLIIRSQMQEERDSQDNLRVNSPRALILVPSHELPTQTYEMLVKMLWHTELNAEMVTGGEWTQRKLNHPKYSAVDLPHRTSRRSRFDIRCVESSETFNWLAQFIQENGVLAPALNGAILQRFRRGRFEQFQLGEFRCLVCTDIASRGLDTMFVSHVLNYDFPQEISDYIHRTDRTGRIGSSDCSQVTSFITYPDKAEVIHKIDRAVRDATAFENVNANITRRINIKHGMTHEELMNMGKMTANIPLRQF</sequence>
<protein>
    <submittedName>
        <fullName evidence="7">ATP-dependent RNA helicase DDX28</fullName>
    </submittedName>
</protein>
<dbReference type="GO" id="GO:0003676">
    <property type="term" value="F:nucleic acid binding"/>
    <property type="evidence" value="ECO:0007669"/>
    <property type="project" value="InterPro"/>
</dbReference>
<dbReference type="Pfam" id="PF00270">
    <property type="entry name" value="DEAD"/>
    <property type="match status" value="1"/>
</dbReference>
<proteinExistence type="predicted"/>
<dbReference type="GO" id="GO:0016787">
    <property type="term" value="F:hydrolase activity"/>
    <property type="evidence" value="ECO:0007669"/>
    <property type="project" value="UniProtKB-KW"/>
</dbReference>
<evidence type="ECO:0000313" key="8">
    <source>
        <dbReference type="Proteomes" id="UP000192578"/>
    </source>
</evidence>
<accession>A0A1W0W8Q3</accession>
<dbReference type="InterPro" id="IPR050079">
    <property type="entry name" value="DEAD_box_RNA_helicase"/>
</dbReference>
<evidence type="ECO:0000259" key="5">
    <source>
        <dbReference type="PROSITE" id="PS51192"/>
    </source>
</evidence>
<gene>
    <name evidence="7" type="ORF">BV898_14092</name>
</gene>
<keyword evidence="2" id="KW-0378">Hydrolase</keyword>
<dbReference type="GO" id="GO:0003724">
    <property type="term" value="F:RNA helicase activity"/>
    <property type="evidence" value="ECO:0007669"/>
    <property type="project" value="TreeGrafter"/>
</dbReference>
<dbReference type="AlphaFoldDB" id="A0A1W0W8Q3"/>
<dbReference type="Proteomes" id="UP000192578">
    <property type="component" value="Unassembled WGS sequence"/>
</dbReference>
<dbReference type="InterPro" id="IPR014001">
    <property type="entry name" value="Helicase_ATP-bd"/>
</dbReference>
<dbReference type="OrthoDB" id="10256233at2759"/>
<keyword evidence="1" id="KW-0547">Nucleotide-binding</keyword>
<dbReference type="PROSITE" id="PS51194">
    <property type="entry name" value="HELICASE_CTER"/>
    <property type="match status" value="1"/>
</dbReference>
<feature type="domain" description="Helicase ATP-binding" evidence="5">
    <location>
        <begin position="35"/>
        <end position="179"/>
    </location>
</feature>
<evidence type="ECO:0000256" key="2">
    <source>
        <dbReference type="ARBA" id="ARBA00022801"/>
    </source>
</evidence>
<evidence type="ECO:0000256" key="3">
    <source>
        <dbReference type="ARBA" id="ARBA00022806"/>
    </source>
</evidence>
<keyword evidence="3 7" id="KW-0347">Helicase</keyword>
<dbReference type="GO" id="GO:0005829">
    <property type="term" value="C:cytosol"/>
    <property type="evidence" value="ECO:0007669"/>
    <property type="project" value="TreeGrafter"/>
</dbReference>
<dbReference type="InterPro" id="IPR027417">
    <property type="entry name" value="P-loop_NTPase"/>
</dbReference>
<dbReference type="SMART" id="SM00490">
    <property type="entry name" value="HELICc"/>
    <property type="match status" value="1"/>
</dbReference>
<dbReference type="InterPro" id="IPR011545">
    <property type="entry name" value="DEAD/DEAH_box_helicase_dom"/>
</dbReference>
<comment type="caution">
    <text evidence="7">The sequence shown here is derived from an EMBL/GenBank/DDBJ whole genome shotgun (WGS) entry which is preliminary data.</text>
</comment>
<name>A0A1W0W8Q3_HYPEX</name>
<dbReference type="SMART" id="SM00487">
    <property type="entry name" value="DEXDc"/>
    <property type="match status" value="1"/>
</dbReference>
<dbReference type="InterPro" id="IPR001650">
    <property type="entry name" value="Helicase_C-like"/>
</dbReference>
<keyword evidence="8" id="KW-1185">Reference proteome</keyword>